<reference evidence="2 3" key="1">
    <citation type="submission" date="2018-12" db="EMBL/GenBank/DDBJ databases">
        <title>Complete genome sequence of Flaviflexus sp. H23T48.</title>
        <authorList>
            <person name="Bae J.-W."/>
            <person name="Lee J.-Y."/>
        </authorList>
    </citation>
    <scope>NUCLEOTIDE SEQUENCE [LARGE SCALE GENOMIC DNA]</scope>
    <source>
        <strain evidence="2 3">H23T48</strain>
    </source>
</reference>
<dbReference type="Pfam" id="PF03136">
    <property type="entry name" value="Pup_ligase"/>
    <property type="match status" value="1"/>
</dbReference>
<sequence length="535" mass="59699">MTVRRIMGIETEYGISHPDNPEATSEAMSREIISAYTRATSKLGHTDDVAWDLAGEMPMLDTRHPTISREHIASRNNIHQVASLTAQERSWQRGTTKVLHNGARFYVDHSHPEYASPECLGPRQTVMYDRAGELVMQRAMAQLQEETGTSPAIYKNNVDGKGSSYGCHENYLVDRAVPFDDIVAALIPFLVTRPILVGAGRVGLGQASEEAGYQMSQRADYIESIIGPNTTYDRPIVNTRDEPHAEPHLHRRLHVISGDANCVPSNTLLKLGMTSLLLWVLETNGLPDEWKALELKDPVAAVKVVSRDLSLSQELELADGNRMTALDIQSTYQRTVDACLIEYHNGRSPDVETSDILYRWRDMIGLLADDWRQTVGDIEWATKLALLEARRSRDGLDWDAPELMAMDLQWSDVRKEKSLPDKLTERGILETMEADSWIEHAEFTPPAGTRAWFRGELIRRFPGQIYSASWHSIVVELDGGKLIRIPMTSPDAGSAMQLEDKLNACQSVEEVLDLVGGTGQNTLADPDVYAKVGAR</sequence>
<keyword evidence="2" id="KW-0647">Proteasome</keyword>
<dbReference type="GO" id="GO:0008233">
    <property type="term" value="F:peptidase activity"/>
    <property type="evidence" value="ECO:0007669"/>
    <property type="project" value="InterPro"/>
</dbReference>
<dbReference type="NCBIfam" id="TIGR03688">
    <property type="entry name" value="depupylase_Dop"/>
    <property type="match status" value="1"/>
</dbReference>
<evidence type="ECO:0000313" key="3">
    <source>
        <dbReference type="Proteomes" id="UP000280344"/>
    </source>
</evidence>
<dbReference type="GO" id="GO:0019941">
    <property type="term" value="P:modification-dependent protein catabolic process"/>
    <property type="evidence" value="ECO:0007669"/>
    <property type="project" value="InterPro"/>
</dbReference>
<dbReference type="KEGG" id="flh:EJ997_10030"/>
<gene>
    <name evidence="2" type="ORF">EJ997_10030</name>
</gene>
<dbReference type="GO" id="GO:0010498">
    <property type="term" value="P:proteasomal protein catabolic process"/>
    <property type="evidence" value="ECO:0007669"/>
    <property type="project" value="InterPro"/>
</dbReference>
<proteinExistence type="inferred from homology"/>
<dbReference type="RefSeq" id="WP_126704425.1">
    <property type="nucleotide sequence ID" value="NZ_CP034593.1"/>
</dbReference>
<dbReference type="GO" id="GO:0070490">
    <property type="term" value="P:protein pupylation"/>
    <property type="evidence" value="ECO:0007669"/>
    <property type="project" value="TreeGrafter"/>
</dbReference>
<dbReference type="AlphaFoldDB" id="A0A3Q9G7T9"/>
<dbReference type="GO" id="GO:0000502">
    <property type="term" value="C:proteasome complex"/>
    <property type="evidence" value="ECO:0007669"/>
    <property type="project" value="UniProtKB-KW"/>
</dbReference>
<keyword evidence="3" id="KW-1185">Reference proteome</keyword>
<organism evidence="2 3">
    <name type="scientific">Flaviflexus ciconiae</name>
    <dbReference type="NCBI Taxonomy" id="2496867"/>
    <lineage>
        <taxon>Bacteria</taxon>
        <taxon>Bacillati</taxon>
        <taxon>Actinomycetota</taxon>
        <taxon>Actinomycetes</taxon>
        <taxon>Actinomycetales</taxon>
        <taxon>Actinomycetaceae</taxon>
        <taxon>Flaviflexus</taxon>
    </lineage>
</organism>
<dbReference type="PANTHER" id="PTHR42307:SF2">
    <property type="entry name" value="PUP DEAMIDASE_DEPUPYLASE"/>
    <property type="match status" value="1"/>
</dbReference>
<dbReference type="PANTHER" id="PTHR42307">
    <property type="entry name" value="PUP DEAMIDASE/DEPUPYLASE"/>
    <property type="match status" value="1"/>
</dbReference>
<accession>A0A3Q9G7T9</accession>
<dbReference type="GO" id="GO:0016811">
    <property type="term" value="F:hydrolase activity, acting on carbon-nitrogen (but not peptide) bonds, in linear amides"/>
    <property type="evidence" value="ECO:0007669"/>
    <property type="project" value="InterPro"/>
</dbReference>
<comment type="similarity">
    <text evidence="1">Belongs to the Pup ligase/Pup deamidase family. Pup deamidase subfamily.</text>
</comment>
<dbReference type="InterPro" id="IPR004347">
    <property type="entry name" value="Pup_ligase/deamidase"/>
</dbReference>
<dbReference type="GO" id="GO:0005524">
    <property type="term" value="F:ATP binding"/>
    <property type="evidence" value="ECO:0007669"/>
    <property type="project" value="TreeGrafter"/>
</dbReference>
<dbReference type="Proteomes" id="UP000280344">
    <property type="component" value="Chromosome"/>
</dbReference>
<dbReference type="EMBL" id="CP034593">
    <property type="protein sequence ID" value="AZQ77622.1"/>
    <property type="molecule type" value="Genomic_DNA"/>
</dbReference>
<protein>
    <submittedName>
        <fullName evidence="2">Proteasome accessory factor PafA2</fullName>
    </submittedName>
</protein>
<dbReference type="OrthoDB" id="9760627at2"/>
<name>A0A3Q9G7T9_9ACTO</name>
<evidence type="ECO:0000313" key="2">
    <source>
        <dbReference type="EMBL" id="AZQ77622.1"/>
    </source>
</evidence>
<dbReference type="InterPro" id="IPR022366">
    <property type="entry name" value="Pup_deamidase"/>
</dbReference>
<evidence type="ECO:0000256" key="1">
    <source>
        <dbReference type="ARBA" id="ARBA00009114"/>
    </source>
</evidence>